<feature type="domain" description="Core shell protein Gag P30" evidence="7">
    <location>
        <begin position="319"/>
        <end position="442"/>
    </location>
</feature>
<sequence length="444" mass="49990">MGVGGSKGGNTPLECMLNNFKKAFSGAYGVKMTPERLRTLCELEWPKQNTGWPSQGTFDINLVSKLWSNITKETGGCPEQFSYIDSWLSTLNKNPPWIRECKVQRCKLLAVKAEARKGILPNKLKPIFEGPEEEVLPPPPYAPHRREPNPNTPPVVTPRQESGTNNGAGVTELDSLIDYDKYLQEALESYNEAQAEVVIPSVSPSRTPSTVSFSGTTDCLPQTPVHPSPRELLQKLQGDLNRSASNTARRIRLLKERLGTNTIPYDLRPLEQSEEKDPVVAPLRRVFDALEEPVLVNGLPGPRPPRTSTLQYIPFTTTDLMNWKTHTPSFAEKPQAMMDLVTSIVNTHSPTWTDCRQLLNTLFTTEERRDIIEKAQIYLREQARVGNIYNIDRHLQENFPLEDPNWDPNNAIHLARLTTYRQTLVQGIRRACQKPTNMSKVSGG</sequence>
<dbReference type="OMA" id="KKDQCAY"/>
<dbReference type="GO" id="GO:0019068">
    <property type="term" value="P:virion assembly"/>
    <property type="evidence" value="ECO:0007669"/>
    <property type="project" value="InterPro"/>
</dbReference>
<accession>A0A670JB20</accession>
<evidence type="ECO:0000256" key="4">
    <source>
        <dbReference type="ARBA" id="ARBA00023136"/>
    </source>
</evidence>
<evidence type="ECO:0000256" key="2">
    <source>
        <dbReference type="ARBA" id="ARBA00022511"/>
    </source>
</evidence>
<reference evidence="8 9" key="1">
    <citation type="journal article" date="2019" name="Proc. Natl. Acad. Sci. U.S.A.">
        <title>Regulatory changes in pterin and carotenoid genes underlie balanced color polymorphisms in the wall lizard.</title>
        <authorList>
            <person name="Andrade P."/>
            <person name="Pinho C."/>
            <person name="Perez I de Lanuza G."/>
            <person name="Afonso S."/>
            <person name="Brejcha J."/>
            <person name="Rubin C.J."/>
            <person name="Wallerman O."/>
            <person name="Pereira P."/>
            <person name="Sabatino S.J."/>
            <person name="Bellati A."/>
            <person name="Pellitteri-Rosa D."/>
            <person name="Bosakova Z."/>
            <person name="Bunikis I."/>
            <person name="Carretero M.A."/>
            <person name="Feiner N."/>
            <person name="Marsik P."/>
            <person name="Pauperio F."/>
            <person name="Salvi D."/>
            <person name="Soler L."/>
            <person name="While G.M."/>
            <person name="Uller T."/>
            <person name="Font E."/>
            <person name="Andersson L."/>
            <person name="Carneiro M."/>
        </authorList>
    </citation>
    <scope>NUCLEOTIDE SEQUENCE</scope>
</reference>
<organism evidence="8 9">
    <name type="scientific">Podarcis muralis</name>
    <name type="common">Wall lizard</name>
    <name type="synonym">Lacerta muralis</name>
    <dbReference type="NCBI Taxonomy" id="64176"/>
    <lineage>
        <taxon>Eukaryota</taxon>
        <taxon>Metazoa</taxon>
        <taxon>Chordata</taxon>
        <taxon>Craniata</taxon>
        <taxon>Vertebrata</taxon>
        <taxon>Euteleostomi</taxon>
        <taxon>Lepidosauria</taxon>
        <taxon>Squamata</taxon>
        <taxon>Bifurcata</taxon>
        <taxon>Unidentata</taxon>
        <taxon>Episquamata</taxon>
        <taxon>Laterata</taxon>
        <taxon>Lacertibaenia</taxon>
        <taxon>Lacertidae</taxon>
        <taxon>Podarcis</taxon>
    </lineage>
</organism>
<evidence type="ECO:0000256" key="3">
    <source>
        <dbReference type="ARBA" id="ARBA00022870"/>
    </source>
</evidence>
<proteinExistence type="predicted"/>
<evidence type="ECO:0008006" key="10">
    <source>
        <dbReference type="Google" id="ProtNLM"/>
    </source>
</evidence>
<dbReference type="Ensembl" id="ENSPMRT00000021686.1">
    <property type="protein sequence ID" value="ENSPMRP00000020412.1"/>
    <property type="gene ID" value="ENSPMRG00000013296.1"/>
</dbReference>
<keyword evidence="4" id="KW-0472">Membrane</keyword>
<dbReference type="InterPro" id="IPR010999">
    <property type="entry name" value="Retrovr_matrix"/>
</dbReference>
<feature type="compositionally biased region" description="Low complexity" evidence="5">
    <location>
        <begin position="203"/>
        <end position="214"/>
    </location>
</feature>
<comment type="subcellular location">
    <subcellularLocation>
        <location evidence="1">Host cell membrane</location>
    </subcellularLocation>
</comment>
<feature type="region of interest" description="Disordered" evidence="5">
    <location>
        <begin position="129"/>
        <end position="170"/>
    </location>
</feature>
<evidence type="ECO:0000313" key="9">
    <source>
        <dbReference type="Proteomes" id="UP000472272"/>
    </source>
</evidence>
<reference evidence="8" key="2">
    <citation type="submission" date="2025-08" db="UniProtKB">
        <authorList>
            <consortium name="Ensembl"/>
        </authorList>
    </citation>
    <scope>IDENTIFICATION</scope>
</reference>
<dbReference type="Gene3D" id="1.10.150.180">
    <property type="entry name" value="Gamma-retroviral matrix domain"/>
    <property type="match status" value="1"/>
</dbReference>
<dbReference type="Pfam" id="PF01140">
    <property type="entry name" value="Gag_MA"/>
    <property type="match status" value="1"/>
</dbReference>
<dbReference type="InterPro" id="IPR000840">
    <property type="entry name" value="G_retro_matrix"/>
</dbReference>
<evidence type="ECO:0000313" key="8">
    <source>
        <dbReference type="Ensembl" id="ENSPMRP00000020412.1"/>
    </source>
</evidence>
<dbReference type="SUPFAM" id="SSF47943">
    <property type="entry name" value="Retrovirus capsid protein, N-terminal core domain"/>
    <property type="match status" value="1"/>
</dbReference>
<dbReference type="Gene3D" id="1.10.375.10">
    <property type="entry name" value="Human Immunodeficiency Virus Type 1 Capsid Protein"/>
    <property type="match status" value="1"/>
</dbReference>
<reference evidence="8" key="3">
    <citation type="submission" date="2025-09" db="UniProtKB">
        <authorList>
            <consortium name="Ensembl"/>
        </authorList>
    </citation>
    <scope>IDENTIFICATION</scope>
</reference>
<name>A0A670JB20_PODMU</name>
<feature type="region of interest" description="Disordered" evidence="5">
    <location>
        <begin position="203"/>
        <end position="224"/>
    </location>
</feature>
<dbReference type="SUPFAM" id="SSF47836">
    <property type="entry name" value="Retroviral matrix proteins"/>
    <property type="match status" value="1"/>
</dbReference>
<dbReference type="Proteomes" id="UP000472272">
    <property type="component" value="Chromosome 14"/>
</dbReference>
<evidence type="ECO:0000259" key="6">
    <source>
        <dbReference type="Pfam" id="PF01140"/>
    </source>
</evidence>
<keyword evidence="9" id="KW-1185">Reference proteome</keyword>
<evidence type="ECO:0000256" key="1">
    <source>
        <dbReference type="ARBA" id="ARBA00004165"/>
    </source>
</evidence>
<keyword evidence="2" id="KW-1032">Host cell membrane</keyword>
<keyword evidence="3" id="KW-1043">Host membrane</keyword>
<protein>
    <recommendedName>
        <fullName evidence="10">Core shell protein Gag P30 domain-containing protein</fullName>
    </recommendedName>
</protein>
<dbReference type="GeneTree" id="ENSGT01140000282634"/>
<dbReference type="InterPro" id="IPR036946">
    <property type="entry name" value="G_retro_matrix_sf"/>
</dbReference>
<dbReference type="InterPro" id="IPR003036">
    <property type="entry name" value="Gag_P30"/>
</dbReference>
<dbReference type="Pfam" id="PF02093">
    <property type="entry name" value="Gag_p30"/>
    <property type="match status" value="1"/>
</dbReference>
<dbReference type="InterPro" id="IPR050462">
    <property type="entry name" value="Retroviral_Gag-Pol_poly"/>
</dbReference>
<dbReference type="PANTHER" id="PTHR33166">
    <property type="entry name" value="GAG_P30 DOMAIN-CONTAINING PROTEIN"/>
    <property type="match status" value="1"/>
</dbReference>
<feature type="compositionally biased region" description="Polar residues" evidence="5">
    <location>
        <begin position="159"/>
        <end position="168"/>
    </location>
</feature>
<dbReference type="InterPro" id="IPR008919">
    <property type="entry name" value="Retrov_capsid_N"/>
</dbReference>
<evidence type="ECO:0000256" key="5">
    <source>
        <dbReference type="SAM" id="MobiDB-lite"/>
    </source>
</evidence>
<feature type="domain" description="Gamma-retroviral matrix protein" evidence="6">
    <location>
        <begin position="11"/>
        <end position="100"/>
    </location>
</feature>
<evidence type="ECO:0000259" key="7">
    <source>
        <dbReference type="Pfam" id="PF02093"/>
    </source>
</evidence>
<dbReference type="AlphaFoldDB" id="A0A670JB20"/>